<proteinExistence type="predicted"/>
<name>A0A147BDK8_IXORI</name>
<sequence>DCRNGTCCTEGTDGEKTCRSLQCQSERCSNIQIKGGIYELHCPCIPGDSCVPCFVALHVCTFHAAERQVPGITPPNVNDRPLTVERVFVNQGSMYYSVYATNALITFFCEKQDWH</sequence>
<organism evidence="1">
    <name type="scientific">Ixodes ricinus</name>
    <name type="common">Common tick</name>
    <name type="synonym">Acarus ricinus</name>
    <dbReference type="NCBI Taxonomy" id="34613"/>
    <lineage>
        <taxon>Eukaryota</taxon>
        <taxon>Metazoa</taxon>
        <taxon>Ecdysozoa</taxon>
        <taxon>Arthropoda</taxon>
        <taxon>Chelicerata</taxon>
        <taxon>Arachnida</taxon>
        <taxon>Acari</taxon>
        <taxon>Parasitiformes</taxon>
        <taxon>Ixodida</taxon>
        <taxon>Ixodoidea</taxon>
        <taxon>Ixodidae</taxon>
        <taxon>Ixodinae</taxon>
        <taxon>Ixodes</taxon>
    </lineage>
</organism>
<accession>A0A147BDK8</accession>
<dbReference type="EMBL" id="GEGO01006852">
    <property type="protein sequence ID" value="JAR88552.1"/>
    <property type="molecule type" value="Transcribed_RNA"/>
</dbReference>
<protein>
    <submittedName>
        <fullName evidence="1">Uncharacterized protein</fullName>
    </submittedName>
</protein>
<dbReference type="Gene3D" id="2.10.80.10">
    <property type="entry name" value="Lipase, subunit A"/>
    <property type="match status" value="1"/>
</dbReference>
<dbReference type="AlphaFoldDB" id="A0A147BDK8"/>
<reference evidence="1" key="1">
    <citation type="journal article" date="2018" name="PLoS Negl. Trop. Dis.">
        <title>Sialome diversity of ticks revealed by RNAseq of single tick salivary glands.</title>
        <authorList>
            <person name="Perner J."/>
            <person name="Kropackova S."/>
            <person name="Kopacek P."/>
            <person name="Ribeiro J.M."/>
        </authorList>
    </citation>
    <scope>NUCLEOTIDE SEQUENCE</scope>
    <source>
        <strain evidence="1">Siblings of single egg batch collected in Ceske Budejovice</strain>
        <tissue evidence="1">Salivary glands</tissue>
    </source>
</reference>
<feature type="non-terminal residue" evidence="1">
    <location>
        <position position="1"/>
    </location>
</feature>
<evidence type="ECO:0000313" key="1">
    <source>
        <dbReference type="EMBL" id="JAR88552.1"/>
    </source>
</evidence>